<proteinExistence type="predicted"/>
<gene>
    <name evidence="2" type="ORF">GCM10009867_21140</name>
</gene>
<name>A0ABN3UNV1_9MICO</name>
<comment type="caution">
    <text evidence="2">The sequence shown here is derived from an EMBL/GenBank/DDBJ whole genome shotgun (WGS) entry which is preliminary data.</text>
</comment>
<dbReference type="Proteomes" id="UP001501326">
    <property type="component" value="Unassembled WGS sequence"/>
</dbReference>
<evidence type="ECO:0008006" key="4">
    <source>
        <dbReference type="Google" id="ProtNLM"/>
    </source>
</evidence>
<reference evidence="2 3" key="1">
    <citation type="journal article" date="2019" name="Int. J. Syst. Evol. Microbiol.">
        <title>The Global Catalogue of Microorganisms (GCM) 10K type strain sequencing project: providing services to taxonomists for standard genome sequencing and annotation.</title>
        <authorList>
            <consortium name="The Broad Institute Genomics Platform"/>
            <consortium name="The Broad Institute Genome Sequencing Center for Infectious Disease"/>
            <person name="Wu L."/>
            <person name="Ma J."/>
        </authorList>
    </citation>
    <scope>NUCLEOTIDE SEQUENCE [LARGE SCALE GENOMIC DNA]</scope>
    <source>
        <strain evidence="2 3">JCM 16378</strain>
    </source>
</reference>
<organism evidence="2 3">
    <name type="scientific">Pedococcus aerophilus</name>
    <dbReference type="NCBI Taxonomy" id="436356"/>
    <lineage>
        <taxon>Bacteria</taxon>
        <taxon>Bacillati</taxon>
        <taxon>Actinomycetota</taxon>
        <taxon>Actinomycetes</taxon>
        <taxon>Micrococcales</taxon>
        <taxon>Intrasporangiaceae</taxon>
        <taxon>Pedococcus</taxon>
    </lineage>
</organism>
<sequence>MSDTTPGQDSIKMTPEQEKAALESQQTDEATEPADEGVGSLTDSQEDPNHTQN</sequence>
<evidence type="ECO:0000313" key="3">
    <source>
        <dbReference type="Proteomes" id="UP001501326"/>
    </source>
</evidence>
<accession>A0ABN3UNV1</accession>
<evidence type="ECO:0000256" key="1">
    <source>
        <dbReference type="SAM" id="MobiDB-lite"/>
    </source>
</evidence>
<protein>
    <recommendedName>
        <fullName evidence="4">Nucleotide exchange factor GrpE</fullName>
    </recommendedName>
</protein>
<dbReference type="RefSeq" id="WP_344192924.1">
    <property type="nucleotide sequence ID" value="NZ_BAAARN010000001.1"/>
</dbReference>
<dbReference type="EMBL" id="BAAARN010000001">
    <property type="protein sequence ID" value="GAA2736447.1"/>
    <property type="molecule type" value="Genomic_DNA"/>
</dbReference>
<feature type="region of interest" description="Disordered" evidence="1">
    <location>
        <begin position="1"/>
        <end position="53"/>
    </location>
</feature>
<keyword evidence="3" id="KW-1185">Reference proteome</keyword>
<evidence type="ECO:0000313" key="2">
    <source>
        <dbReference type="EMBL" id="GAA2736447.1"/>
    </source>
</evidence>